<feature type="region of interest" description="Disordered" evidence="1">
    <location>
        <begin position="1"/>
        <end position="88"/>
    </location>
</feature>
<accession>A0A511YX31</accession>
<feature type="compositionally biased region" description="Basic residues" evidence="1">
    <location>
        <begin position="37"/>
        <end position="46"/>
    </location>
</feature>
<evidence type="ECO:0000313" key="2">
    <source>
        <dbReference type="EMBL" id="GEN79757.1"/>
    </source>
</evidence>
<organism evidence="2 3">
    <name type="scientific">Actinotalea fermentans</name>
    <dbReference type="NCBI Taxonomy" id="43671"/>
    <lineage>
        <taxon>Bacteria</taxon>
        <taxon>Bacillati</taxon>
        <taxon>Actinomycetota</taxon>
        <taxon>Actinomycetes</taxon>
        <taxon>Micrococcales</taxon>
        <taxon>Cellulomonadaceae</taxon>
        <taxon>Actinotalea</taxon>
    </lineage>
</organism>
<comment type="caution">
    <text evidence="2">The sequence shown here is derived from an EMBL/GenBank/DDBJ whole genome shotgun (WGS) entry which is preliminary data.</text>
</comment>
<feature type="compositionally biased region" description="Basic and acidic residues" evidence="1">
    <location>
        <begin position="65"/>
        <end position="88"/>
    </location>
</feature>
<evidence type="ECO:0000256" key="1">
    <source>
        <dbReference type="SAM" id="MobiDB-lite"/>
    </source>
</evidence>
<dbReference type="AlphaFoldDB" id="A0A511YX31"/>
<feature type="compositionally biased region" description="Basic and acidic residues" evidence="1">
    <location>
        <begin position="1"/>
        <end position="11"/>
    </location>
</feature>
<name>A0A511YX31_9CELL</name>
<dbReference type="Proteomes" id="UP000321484">
    <property type="component" value="Unassembled WGS sequence"/>
</dbReference>
<keyword evidence="3" id="KW-1185">Reference proteome</keyword>
<sequence length="88" mass="9651">MNGRDDWDRAGTESPAAVPPAEPTATDAPTPTPAAGRPRRHRRAVRPGREQPVISPTSDDADLGWGDRPEPDDGERLRREVPPHWGKD</sequence>
<dbReference type="RefSeq" id="WP_146819383.1">
    <property type="nucleotide sequence ID" value="NZ_BJYK01000004.1"/>
</dbReference>
<gene>
    <name evidence="2" type="ORF">AFE02nite_14910</name>
</gene>
<reference evidence="2 3" key="1">
    <citation type="submission" date="2019-07" db="EMBL/GenBank/DDBJ databases">
        <title>Whole genome shotgun sequence of Actinotalea fermentans NBRC 105374.</title>
        <authorList>
            <person name="Hosoyama A."/>
            <person name="Uohara A."/>
            <person name="Ohji S."/>
            <person name="Ichikawa N."/>
        </authorList>
    </citation>
    <scope>NUCLEOTIDE SEQUENCE [LARGE SCALE GENOMIC DNA]</scope>
    <source>
        <strain evidence="2 3">NBRC 105374</strain>
    </source>
</reference>
<feature type="compositionally biased region" description="Low complexity" evidence="1">
    <location>
        <begin position="23"/>
        <end position="36"/>
    </location>
</feature>
<dbReference type="OrthoDB" id="4991543at2"/>
<proteinExistence type="predicted"/>
<dbReference type="EMBL" id="BJYK01000004">
    <property type="protein sequence ID" value="GEN79757.1"/>
    <property type="molecule type" value="Genomic_DNA"/>
</dbReference>
<evidence type="ECO:0000313" key="3">
    <source>
        <dbReference type="Proteomes" id="UP000321484"/>
    </source>
</evidence>
<protein>
    <submittedName>
        <fullName evidence="2">Uncharacterized protein</fullName>
    </submittedName>
</protein>